<dbReference type="InterPro" id="IPR046360">
    <property type="entry name" value="T-box_DNA-bd"/>
</dbReference>
<dbReference type="GO" id="GO:0005634">
    <property type="term" value="C:nucleus"/>
    <property type="evidence" value="ECO:0007669"/>
    <property type="project" value="UniProtKB-SubCell"/>
</dbReference>
<dbReference type="SUPFAM" id="SSF49417">
    <property type="entry name" value="p53-like transcription factors"/>
    <property type="match status" value="1"/>
</dbReference>
<dbReference type="InterPro" id="IPR008967">
    <property type="entry name" value="p53-like_TF_DNA-bd_sf"/>
</dbReference>
<evidence type="ECO:0000256" key="4">
    <source>
        <dbReference type="ARBA" id="ARBA00023163"/>
    </source>
</evidence>
<proteinExistence type="predicted"/>
<evidence type="ECO:0000256" key="7">
    <source>
        <dbReference type="SAM" id="MobiDB-lite"/>
    </source>
</evidence>
<dbReference type="AlphaFoldDB" id="A0A0B2VIA6"/>
<dbReference type="STRING" id="6265.A0A0B2VIA6"/>
<keyword evidence="2" id="KW-0805">Transcription regulation</keyword>
<dbReference type="InterPro" id="IPR036960">
    <property type="entry name" value="T-box_sf"/>
</dbReference>
<evidence type="ECO:0000256" key="5">
    <source>
        <dbReference type="ARBA" id="ARBA00023242"/>
    </source>
</evidence>
<accession>A0A0B2VIA6</accession>
<dbReference type="OMA" id="IDKTHTN"/>
<comment type="caution">
    <text evidence="6">Lacks conserved residue(s) required for the propagation of feature annotation.</text>
</comment>
<dbReference type="Gene3D" id="2.60.40.820">
    <property type="entry name" value="Transcription factor, T-box"/>
    <property type="match status" value="1"/>
</dbReference>
<dbReference type="PANTHER" id="PTHR11267:SF181">
    <property type="entry name" value="OPTOMOTOR-BLIND PROTEIN"/>
    <property type="match status" value="1"/>
</dbReference>
<keyword evidence="10" id="KW-1185">Reference proteome</keyword>
<comment type="caution">
    <text evidence="9">The sequence shown here is derived from an EMBL/GenBank/DDBJ whole genome shotgun (WGS) entry which is preliminary data.</text>
</comment>
<dbReference type="Pfam" id="PF00907">
    <property type="entry name" value="T-box"/>
    <property type="match status" value="1"/>
</dbReference>
<dbReference type="GO" id="GO:0000981">
    <property type="term" value="F:DNA-binding transcription factor activity, RNA polymerase II-specific"/>
    <property type="evidence" value="ECO:0007669"/>
    <property type="project" value="TreeGrafter"/>
</dbReference>
<keyword evidence="3 6" id="KW-0238">DNA-binding</keyword>
<dbReference type="GO" id="GO:0045893">
    <property type="term" value="P:positive regulation of DNA-templated transcription"/>
    <property type="evidence" value="ECO:0007669"/>
    <property type="project" value="InterPro"/>
</dbReference>
<evidence type="ECO:0000256" key="2">
    <source>
        <dbReference type="ARBA" id="ARBA00023015"/>
    </source>
</evidence>
<sequence length="192" mass="20972">MARNAEKRLLDGVDLPLDLAPPKRFKFMIDHLLDEDKAARLSNSNASDAACATGACASSETCATVCGEVDDSTEEATQSESDAAEPLPKTCPAAGNSPSLRRVECRLEGRELWNKFYELSTEMIITKSGRRLAPFVGQPFASARSLPLSFFQQFAANLRAHYAVVVPAFQLPPTFIHLGVRSPRCTNQLIRS</sequence>
<evidence type="ECO:0000256" key="3">
    <source>
        <dbReference type="ARBA" id="ARBA00023125"/>
    </source>
</evidence>
<evidence type="ECO:0000259" key="8">
    <source>
        <dbReference type="PROSITE" id="PS50252"/>
    </source>
</evidence>
<gene>
    <name evidence="9" type="primary">H15</name>
    <name evidence="9" type="ORF">Tcan_09825</name>
</gene>
<dbReference type="GO" id="GO:0000785">
    <property type="term" value="C:chromatin"/>
    <property type="evidence" value="ECO:0007669"/>
    <property type="project" value="TreeGrafter"/>
</dbReference>
<comment type="subcellular location">
    <subcellularLocation>
        <location evidence="1 6">Nucleus</location>
    </subcellularLocation>
</comment>
<evidence type="ECO:0000313" key="9">
    <source>
        <dbReference type="EMBL" id="KHN80755.1"/>
    </source>
</evidence>
<dbReference type="InterPro" id="IPR001699">
    <property type="entry name" value="TF_T-box"/>
</dbReference>
<keyword evidence="4" id="KW-0804">Transcription</keyword>
<dbReference type="PROSITE" id="PS01283">
    <property type="entry name" value="TBOX_1"/>
    <property type="match status" value="1"/>
</dbReference>
<evidence type="ECO:0000256" key="1">
    <source>
        <dbReference type="ARBA" id="ARBA00004123"/>
    </source>
</evidence>
<evidence type="ECO:0000313" key="10">
    <source>
        <dbReference type="Proteomes" id="UP000031036"/>
    </source>
</evidence>
<dbReference type="PANTHER" id="PTHR11267">
    <property type="entry name" value="T-BOX PROTEIN-RELATED"/>
    <property type="match status" value="1"/>
</dbReference>
<feature type="domain" description="T-box" evidence="8">
    <location>
        <begin position="107"/>
        <end position="134"/>
    </location>
</feature>
<dbReference type="OrthoDB" id="7442607at2759"/>
<name>A0A0B2VIA6_TOXCA</name>
<evidence type="ECO:0000256" key="6">
    <source>
        <dbReference type="PROSITE-ProRule" id="PRU00201"/>
    </source>
</evidence>
<dbReference type="GO" id="GO:0000978">
    <property type="term" value="F:RNA polymerase II cis-regulatory region sequence-specific DNA binding"/>
    <property type="evidence" value="ECO:0007669"/>
    <property type="project" value="InterPro"/>
</dbReference>
<dbReference type="PROSITE" id="PS50252">
    <property type="entry name" value="TBOX_3"/>
    <property type="match status" value="1"/>
</dbReference>
<organism evidence="9 10">
    <name type="scientific">Toxocara canis</name>
    <name type="common">Canine roundworm</name>
    <dbReference type="NCBI Taxonomy" id="6265"/>
    <lineage>
        <taxon>Eukaryota</taxon>
        <taxon>Metazoa</taxon>
        <taxon>Ecdysozoa</taxon>
        <taxon>Nematoda</taxon>
        <taxon>Chromadorea</taxon>
        <taxon>Rhabditida</taxon>
        <taxon>Spirurina</taxon>
        <taxon>Ascaridomorpha</taxon>
        <taxon>Ascaridoidea</taxon>
        <taxon>Toxocaridae</taxon>
        <taxon>Toxocara</taxon>
    </lineage>
</organism>
<keyword evidence="5 6" id="KW-0539">Nucleus</keyword>
<feature type="region of interest" description="Disordered" evidence="7">
    <location>
        <begin position="73"/>
        <end position="95"/>
    </location>
</feature>
<reference evidence="9 10" key="1">
    <citation type="submission" date="2014-11" db="EMBL/GenBank/DDBJ databases">
        <title>Genetic blueprint of the zoonotic pathogen Toxocara canis.</title>
        <authorList>
            <person name="Zhu X.-Q."/>
            <person name="Korhonen P.K."/>
            <person name="Cai H."/>
            <person name="Young N.D."/>
            <person name="Nejsum P."/>
            <person name="von Samson-Himmelstjerna G."/>
            <person name="Boag P.R."/>
            <person name="Tan P."/>
            <person name="Li Q."/>
            <person name="Min J."/>
            <person name="Yang Y."/>
            <person name="Wang X."/>
            <person name="Fang X."/>
            <person name="Hall R.S."/>
            <person name="Hofmann A."/>
            <person name="Sternberg P.W."/>
            <person name="Jex A.R."/>
            <person name="Gasser R.B."/>
        </authorList>
    </citation>
    <scope>NUCLEOTIDE SEQUENCE [LARGE SCALE GENOMIC DNA]</scope>
    <source>
        <strain evidence="9">PN_DK_2014</strain>
    </source>
</reference>
<dbReference type="InterPro" id="IPR018186">
    <property type="entry name" value="TF_T-box_CS"/>
</dbReference>
<dbReference type="GO" id="GO:0032502">
    <property type="term" value="P:developmental process"/>
    <property type="evidence" value="ECO:0007669"/>
    <property type="project" value="UniProtKB-ARBA"/>
</dbReference>
<dbReference type="EMBL" id="JPKZ01001678">
    <property type="protein sequence ID" value="KHN80755.1"/>
    <property type="molecule type" value="Genomic_DNA"/>
</dbReference>
<protein>
    <submittedName>
        <fullName evidence="9">T-box protein H15</fullName>
    </submittedName>
</protein>
<dbReference type="Proteomes" id="UP000031036">
    <property type="component" value="Unassembled WGS sequence"/>
</dbReference>